<name>A0A0D0C4L1_9AGAR</name>
<protein>
    <submittedName>
        <fullName evidence="1">Uncharacterized protein</fullName>
    </submittedName>
</protein>
<evidence type="ECO:0000313" key="2">
    <source>
        <dbReference type="Proteomes" id="UP000053593"/>
    </source>
</evidence>
<dbReference type="HOGENOM" id="CLU_2346917_0_0_1"/>
<dbReference type="EMBL" id="KN835041">
    <property type="protein sequence ID" value="KIK49748.1"/>
    <property type="molecule type" value="Genomic_DNA"/>
</dbReference>
<organism evidence="1 2">
    <name type="scientific">Collybiopsis luxurians FD-317 M1</name>
    <dbReference type="NCBI Taxonomy" id="944289"/>
    <lineage>
        <taxon>Eukaryota</taxon>
        <taxon>Fungi</taxon>
        <taxon>Dikarya</taxon>
        <taxon>Basidiomycota</taxon>
        <taxon>Agaricomycotina</taxon>
        <taxon>Agaricomycetes</taxon>
        <taxon>Agaricomycetidae</taxon>
        <taxon>Agaricales</taxon>
        <taxon>Marasmiineae</taxon>
        <taxon>Omphalotaceae</taxon>
        <taxon>Collybiopsis</taxon>
        <taxon>Collybiopsis luxurians</taxon>
    </lineage>
</organism>
<dbReference type="AlphaFoldDB" id="A0A0D0C4L1"/>
<proteinExistence type="predicted"/>
<accession>A0A0D0C4L1</accession>
<keyword evidence="2" id="KW-1185">Reference proteome</keyword>
<reference evidence="1 2" key="1">
    <citation type="submission" date="2014-04" db="EMBL/GenBank/DDBJ databases">
        <title>Evolutionary Origins and Diversification of the Mycorrhizal Mutualists.</title>
        <authorList>
            <consortium name="DOE Joint Genome Institute"/>
            <consortium name="Mycorrhizal Genomics Consortium"/>
            <person name="Kohler A."/>
            <person name="Kuo A."/>
            <person name="Nagy L.G."/>
            <person name="Floudas D."/>
            <person name="Copeland A."/>
            <person name="Barry K.W."/>
            <person name="Cichocki N."/>
            <person name="Veneault-Fourrey C."/>
            <person name="LaButti K."/>
            <person name="Lindquist E.A."/>
            <person name="Lipzen A."/>
            <person name="Lundell T."/>
            <person name="Morin E."/>
            <person name="Murat C."/>
            <person name="Riley R."/>
            <person name="Ohm R."/>
            <person name="Sun H."/>
            <person name="Tunlid A."/>
            <person name="Henrissat B."/>
            <person name="Grigoriev I.V."/>
            <person name="Hibbett D.S."/>
            <person name="Martin F."/>
        </authorList>
    </citation>
    <scope>NUCLEOTIDE SEQUENCE [LARGE SCALE GENOMIC DNA]</scope>
    <source>
        <strain evidence="1 2">FD-317 M1</strain>
    </source>
</reference>
<dbReference type="Proteomes" id="UP000053593">
    <property type="component" value="Unassembled WGS sequence"/>
</dbReference>
<sequence>MPSGETLHLVNGSTGLNVPSRFTTMVDLYDLCHPERHVVSEENGYHIIKPDESVLIFSGAPRTANAKLQPATHSEMLYQYMEEVVDYACNVRRNVQV</sequence>
<evidence type="ECO:0000313" key="1">
    <source>
        <dbReference type="EMBL" id="KIK49748.1"/>
    </source>
</evidence>
<gene>
    <name evidence="1" type="ORF">GYMLUDRAFT_78628</name>
</gene>